<dbReference type="Gene3D" id="1.20.1720.10">
    <property type="entry name" value="Multidrug resistance protein D"/>
    <property type="match status" value="1"/>
</dbReference>
<feature type="transmembrane region" description="Helical" evidence="8">
    <location>
        <begin position="147"/>
        <end position="169"/>
    </location>
</feature>
<keyword evidence="3 8" id="KW-0813">Transport</keyword>
<evidence type="ECO:0000256" key="7">
    <source>
        <dbReference type="ARBA" id="ARBA00023136"/>
    </source>
</evidence>
<evidence type="ECO:0000256" key="5">
    <source>
        <dbReference type="ARBA" id="ARBA00022692"/>
    </source>
</evidence>
<keyword evidence="4" id="KW-1003">Cell membrane</keyword>
<feature type="transmembrane region" description="Helical" evidence="8">
    <location>
        <begin position="20"/>
        <end position="38"/>
    </location>
</feature>
<dbReference type="InterPro" id="IPR004812">
    <property type="entry name" value="Efflux_drug-R_Bcr/CmlA"/>
</dbReference>
<organism evidence="10 11">
    <name type="scientific">Piscinibacterium candidicorallinum</name>
    <dbReference type="NCBI Taxonomy" id="1793872"/>
    <lineage>
        <taxon>Bacteria</taxon>
        <taxon>Pseudomonadati</taxon>
        <taxon>Pseudomonadota</taxon>
        <taxon>Betaproteobacteria</taxon>
        <taxon>Burkholderiales</taxon>
        <taxon>Piscinibacterium</taxon>
    </lineage>
</organism>
<evidence type="ECO:0000256" key="1">
    <source>
        <dbReference type="ARBA" id="ARBA00004651"/>
    </source>
</evidence>
<feature type="transmembrane region" description="Helical" evidence="8">
    <location>
        <begin position="383"/>
        <end position="403"/>
    </location>
</feature>
<evidence type="ECO:0000256" key="8">
    <source>
        <dbReference type="RuleBase" id="RU365088"/>
    </source>
</evidence>
<gene>
    <name evidence="10" type="ORF">ACFOEN_13965</name>
</gene>
<feature type="transmembrane region" description="Helical" evidence="8">
    <location>
        <begin position="294"/>
        <end position="315"/>
    </location>
</feature>
<evidence type="ECO:0000256" key="4">
    <source>
        <dbReference type="ARBA" id="ARBA00022475"/>
    </source>
</evidence>
<keyword evidence="5 8" id="KW-0812">Transmembrane</keyword>
<dbReference type="RefSeq" id="WP_377304935.1">
    <property type="nucleotide sequence ID" value="NZ_CP180191.1"/>
</dbReference>
<sequence>MSGPTPPQPSAAHAHWQGPLWTLALLLAGLSTIGPFSVDTYLPAFEAMEKSLPASPLQLQQTLSAYLFGFAFMQLFHGALADAFGRRPVVLWGLAVFTLASLGCTLTREVNLLIALRAVQGMSAGAGMVLARVIIRDLFDPVAAQKMMAKVTLFFGVAPAIAPMIGGAIISVASWPWIFAFLTAVGAVLWTVIWRQLPETLAVPNRQPFNLRNLMHGYREVGADARFLLLALTSSVPFNGMFIYILSSPTFLGRHLGLAPTQFFWLFCVTIGGIMAGAALSGRLAGRITPRKQVALGYALMGAMAAINVAANALAPAALPWALLPAGLIALGWAMAMPAVTLLVLDTFPTRRGMASSLQGAMGGALNGITAGVIAPIAMVSPLGLATASALMIATGWVAWWLVRARVQLA</sequence>
<feature type="transmembrane region" description="Helical" evidence="8">
    <location>
        <begin position="263"/>
        <end position="282"/>
    </location>
</feature>
<feature type="domain" description="Major facilitator superfamily (MFS) profile" evidence="9">
    <location>
        <begin position="23"/>
        <end position="410"/>
    </location>
</feature>
<dbReference type="InterPro" id="IPR020846">
    <property type="entry name" value="MFS_dom"/>
</dbReference>
<feature type="transmembrane region" description="Helical" evidence="8">
    <location>
        <begin position="321"/>
        <end position="345"/>
    </location>
</feature>
<comment type="subcellular location">
    <subcellularLocation>
        <location evidence="8">Cell inner membrane</location>
        <topology evidence="8">Multi-pass membrane protein</topology>
    </subcellularLocation>
    <subcellularLocation>
        <location evidence="1">Cell membrane</location>
        <topology evidence="1">Multi-pass membrane protein</topology>
    </subcellularLocation>
</comment>
<dbReference type="PANTHER" id="PTHR23502:SF132">
    <property type="entry name" value="POLYAMINE TRANSPORTER 2-RELATED"/>
    <property type="match status" value="1"/>
</dbReference>
<keyword evidence="7 8" id="KW-0472">Membrane</keyword>
<feature type="transmembrane region" description="Helical" evidence="8">
    <location>
        <begin position="175"/>
        <end position="194"/>
    </location>
</feature>
<dbReference type="EMBL" id="JBHRTI010000007">
    <property type="protein sequence ID" value="MFC3148733.1"/>
    <property type="molecule type" value="Genomic_DNA"/>
</dbReference>
<keyword evidence="8" id="KW-0997">Cell inner membrane</keyword>
<protein>
    <recommendedName>
        <fullName evidence="8">Bcr/CflA family efflux transporter</fullName>
    </recommendedName>
</protein>
<feature type="transmembrane region" description="Helical" evidence="8">
    <location>
        <begin position="58"/>
        <end position="77"/>
    </location>
</feature>
<reference evidence="11" key="1">
    <citation type="journal article" date="2019" name="Int. J. Syst. Evol. Microbiol.">
        <title>The Global Catalogue of Microorganisms (GCM) 10K type strain sequencing project: providing services to taxonomists for standard genome sequencing and annotation.</title>
        <authorList>
            <consortium name="The Broad Institute Genomics Platform"/>
            <consortium name="The Broad Institute Genome Sequencing Center for Infectious Disease"/>
            <person name="Wu L."/>
            <person name="Ma J."/>
        </authorList>
    </citation>
    <scope>NUCLEOTIDE SEQUENCE [LARGE SCALE GENOMIC DNA]</scope>
    <source>
        <strain evidence="11">KCTC 52168</strain>
    </source>
</reference>
<dbReference type="PANTHER" id="PTHR23502">
    <property type="entry name" value="MAJOR FACILITATOR SUPERFAMILY"/>
    <property type="match status" value="1"/>
</dbReference>
<keyword evidence="11" id="KW-1185">Reference proteome</keyword>
<dbReference type="InterPro" id="IPR011701">
    <property type="entry name" value="MFS"/>
</dbReference>
<comment type="similarity">
    <text evidence="2 8">Belongs to the major facilitator superfamily. Bcr/CmlA family.</text>
</comment>
<proteinExistence type="inferred from homology"/>
<feature type="transmembrane region" description="Helical" evidence="8">
    <location>
        <begin position="227"/>
        <end position="247"/>
    </location>
</feature>
<dbReference type="InterPro" id="IPR036259">
    <property type="entry name" value="MFS_trans_sf"/>
</dbReference>
<evidence type="ECO:0000313" key="11">
    <source>
        <dbReference type="Proteomes" id="UP001595556"/>
    </source>
</evidence>
<feature type="transmembrane region" description="Helical" evidence="8">
    <location>
        <begin position="89"/>
        <end position="108"/>
    </location>
</feature>
<evidence type="ECO:0000256" key="3">
    <source>
        <dbReference type="ARBA" id="ARBA00022448"/>
    </source>
</evidence>
<evidence type="ECO:0000256" key="2">
    <source>
        <dbReference type="ARBA" id="ARBA00006236"/>
    </source>
</evidence>
<dbReference type="PROSITE" id="PS50850">
    <property type="entry name" value="MFS"/>
    <property type="match status" value="1"/>
</dbReference>
<evidence type="ECO:0000259" key="9">
    <source>
        <dbReference type="PROSITE" id="PS50850"/>
    </source>
</evidence>
<accession>A0ABV7H7N4</accession>
<evidence type="ECO:0000313" key="10">
    <source>
        <dbReference type="EMBL" id="MFC3148733.1"/>
    </source>
</evidence>
<dbReference type="SUPFAM" id="SSF103473">
    <property type="entry name" value="MFS general substrate transporter"/>
    <property type="match status" value="1"/>
</dbReference>
<comment type="caution">
    <text evidence="10">The sequence shown here is derived from an EMBL/GenBank/DDBJ whole genome shotgun (WGS) entry which is preliminary data.</text>
</comment>
<dbReference type="NCBIfam" id="TIGR00710">
    <property type="entry name" value="efflux_Bcr_CflA"/>
    <property type="match status" value="1"/>
</dbReference>
<evidence type="ECO:0000256" key="6">
    <source>
        <dbReference type="ARBA" id="ARBA00022989"/>
    </source>
</evidence>
<name>A0ABV7H7N4_9BURK</name>
<dbReference type="CDD" id="cd17320">
    <property type="entry name" value="MFS_MdfA_MDR_like"/>
    <property type="match status" value="1"/>
</dbReference>
<comment type="caution">
    <text evidence="8">Lacks conserved residue(s) required for the propagation of feature annotation.</text>
</comment>
<dbReference type="Proteomes" id="UP001595556">
    <property type="component" value="Unassembled WGS sequence"/>
</dbReference>
<keyword evidence="6 8" id="KW-1133">Transmembrane helix</keyword>
<dbReference type="Pfam" id="PF07690">
    <property type="entry name" value="MFS_1"/>
    <property type="match status" value="1"/>
</dbReference>
<feature type="transmembrane region" description="Helical" evidence="8">
    <location>
        <begin position="357"/>
        <end position="377"/>
    </location>
</feature>